<evidence type="ECO:0000313" key="1">
    <source>
        <dbReference type="EMBL" id="SFD89683.1"/>
    </source>
</evidence>
<dbReference type="AlphaFoldDB" id="A0A1I1W8F2"/>
<organism evidence="1 2">
    <name type="scientific">Spirosoma endophyticum</name>
    <dbReference type="NCBI Taxonomy" id="662367"/>
    <lineage>
        <taxon>Bacteria</taxon>
        <taxon>Pseudomonadati</taxon>
        <taxon>Bacteroidota</taxon>
        <taxon>Cytophagia</taxon>
        <taxon>Cytophagales</taxon>
        <taxon>Cytophagaceae</taxon>
        <taxon>Spirosoma</taxon>
    </lineage>
</organism>
<dbReference type="EMBL" id="FOLQ01000008">
    <property type="protein sequence ID" value="SFD89683.1"/>
    <property type="molecule type" value="Genomic_DNA"/>
</dbReference>
<gene>
    <name evidence="1" type="ORF">SAMN05216167_108119</name>
</gene>
<reference evidence="1 2" key="1">
    <citation type="submission" date="2016-10" db="EMBL/GenBank/DDBJ databases">
        <authorList>
            <person name="de Groot N.N."/>
        </authorList>
    </citation>
    <scope>NUCLEOTIDE SEQUENCE [LARGE SCALE GENOMIC DNA]</scope>
    <source>
        <strain evidence="1 2">DSM 26130</strain>
    </source>
</reference>
<dbReference type="RefSeq" id="WP_093829468.1">
    <property type="nucleotide sequence ID" value="NZ_FOLQ01000008.1"/>
</dbReference>
<dbReference type="Proteomes" id="UP000198598">
    <property type="component" value="Unassembled WGS sequence"/>
</dbReference>
<keyword evidence="2" id="KW-1185">Reference proteome</keyword>
<name>A0A1I1W8F2_9BACT</name>
<sequence length="277" mass="32484">MEDRMGVVKKLFSITYQALEQQMDFHSSTVRVLHAKDLFEKLPFFLTSFITVYENSFLSNIPDDNTLASISRNIIELRNVFQYVIEYRLSKEESEFRSFSMELHRATREKEILEKLGVDDGNVTLRWGFILSLVKENPFCQSLNESERKKVLKAQKPYYWEFMKNKKELFEKGAESALYDLLSNLTHSFPLSNSIRRETPYSLIFSYEKVLAICCEVTIIYSASIVRDYLSLRSTVFRNLIYKEREFLKNCLDPTPLLKFINENKIQKGGLFSSEGD</sequence>
<proteinExistence type="predicted"/>
<protein>
    <submittedName>
        <fullName evidence="1">Uncharacterized protein</fullName>
    </submittedName>
</protein>
<evidence type="ECO:0000313" key="2">
    <source>
        <dbReference type="Proteomes" id="UP000198598"/>
    </source>
</evidence>
<accession>A0A1I1W8F2</accession>